<evidence type="ECO:0000256" key="3">
    <source>
        <dbReference type="ARBA" id="ARBA00022670"/>
    </source>
</evidence>
<keyword evidence="9" id="KW-0675">Receptor</keyword>
<evidence type="ECO:0000259" key="14">
    <source>
        <dbReference type="PROSITE" id="PS51829"/>
    </source>
</evidence>
<evidence type="ECO:0000256" key="12">
    <source>
        <dbReference type="SAM" id="Phobius"/>
    </source>
</evidence>
<dbReference type="PROSITE" id="PS50011">
    <property type="entry name" value="PROTEIN_KINASE_DOM"/>
    <property type="match status" value="1"/>
</dbReference>
<dbReference type="PROSITE" id="PS00107">
    <property type="entry name" value="PROTEIN_KINASE_ATP"/>
    <property type="match status" value="1"/>
</dbReference>
<dbReference type="SMART" id="SM00220">
    <property type="entry name" value="S_TKc"/>
    <property type="match status" value="1"/>
</dbReference>
<dbReference type="Gene3D" id="3.30.200.20">
    <property type="entry name" value="Phosphorylase Kinase, domain 1"/>
    <property type="match status" value="1"/>
</dbReference>
<sequence length="710" mass="72451">MDRTVRPGQRIGGRYEFIEPIGSGGFGTVWKARDHRLQADVAVKGLTVPPSASTAEWEERLARSEREVLNAARLRDHPNIVSVHDVIVEDDVPWIVMQLVVGRALNQRLRASGPLSVSEAADVARAMLRALGAAHAAGIVHRDIKPGNVMLADNGEILLTDFGIATHETDASLTVTGGVIGSVAYMAPERIQGDKGQAPSDLFSLGVTLHEALEGISPFTRDSTPASMHAVVYEEPPQPTRAGALTPLITRLMAKSPGDRPTIAEALALLDAPPSEAGAQVDAPNPTVVVTEVSPAPPLTPPTPTAGDEAEAPADATPPVMAQQMAPEPQPGTPPRGTTPPVGTPPPGGTPPAGGFPPGMTPPAGTFPPGMMTPPAGTYAPGMTPPAGTFPPGMTPSVGAFPPGAPPAGGFPPGPPPAGGFPSGPPPSVPPRGPGSKWLGWIVALSLAIAVAAAGGVVVLFVVSQGEDPGPGGADDGTGSGGGSFESGSSVAIEDESTAESTIEVTGVEGSAPTALGVTVDLDHTYLGDLDMALVSPDGTSFELEAFDQPHQYTVDASAADAAGTWTLRIADNQARDTGTLNSWSLDFGSGDSGDSGGSDASGGGTFESDSPVTIEDQSTAESTIEVTGVEGTAPTSLGVSVDLDHTYLTDLSIELIAPDGTSFELEAFDEPHEYTVDASSAQAAGTWTLHIEDRTAQDSGTLNSWALHF</sequence>
<feature type="compositionally biased region" description="Pro residues" evidence="11">
    <location>
        <begin position="403"/>
        <end position="432"/>
    </location>
</feature>
<keyword evidence="12" id="KW-0812">Transmembrane</keyword>
<dbReference type="InterPro" id="IPR000719">
    <property type="entry name" value="Prot_kinase_dom"/>
</dbReference>
<dbReference type="InterPro" id="IPR002884">
    <property type="entry name" value="P_dom"/>
</dbReference>
<feature type="compositionally biased region" description="Pro residues" evidence="11">
    <location>
        <begin position="328"/>
        <end position="350"/>
    </location>
</feature>
<keyword evidence="12" id="KW-1133">Transmembrane helix</keyword>
<dbReference type="SUPFAM" id="SSF49785">
    <property type="entry name" value="Galactose-binding domain-like"/>
    <property type="match status" value="2"/>
</dbReference>
<dbReference type="InterPro" id="IPR011009">
    <property type="entry name" value="Kinase-like_dom_sf"/>
</dbReference>
<feature type="compositionally biased region" description="Polar residues" evidence="11">
    <location>
        <begin position="608"/>
        <end position="619"/>
    </location>
</feature>
<feature type="binding site" evidence="10">
    <location>
        <position position="44"/>
    </location>
    <ligand>
        <name>ATP</name>
        <dbReference type="ChEBI" id="CHEBI:30616"/>
    </ligand>
</feature>
<feature type="compositionally biased region" description="Pro residues" evidence="11">
    <location>
        <begin position="295"/>
        <end position="304"/>
    </location>
</feature>
<keyword evidence="16" id="KW-1185">Reference proteome</keyword>
<proteinExistence type="predicted"/>
<evidence type="ECO:0000256" key="11">
    <source>
        <dbReference type="SAM" id="MobiDB-lite"/>
    </source>
</evidence>
<name>A0ABV9E252_9ACTN</name>
<evidence type="ECO:0000256" key="7">
    <source>
        <dbReference type="ARBA" id="ARBA00022801"/>
    </source>
</evidence>
<comment type="caution">
    <text evidence="15">The sequence shown here is derived from an EMBL/GenBank/DDBJ whole genome shotgun (WGS) entry which is preliminary data.</text>
</comment>
<keyword evidence="5 10" id="KW-0547">Nucleotide-binding</keyword>
<feature type="compositionally biased region" description="Gly residues" evidence="11">
    <location>
        <begin position="591"/>
        <end position="606"/>
    </location>
</feature>
<dbReference type="Proteomes" id="UP001595923">
    <property type="component" value="Unassembled WGS sequence"/>
</dbReference>
<keyword evidence="8 10" id="KW-0067">ATP-binding</keyword>
<gene>
    <name evidence="15" type="ORF">ACFO4E_20755</name>
</gene>
<dbReference type="SUPFAM" id="SSF56112">
    <property type="entry name" value="Protein kinase-like (PK-like)"/>
    <property type="match status" value="1"/>
</dbReference>
<feature type="compositionally biased region" description="Gly residues" evidence="11">
    <location>
        <begin position="469"/>
        <end position="485"/>
    </location>
</feature>
<dbReference type="EC" id="2.7.11.1" evidence="1"/>
<evidence type="ECO:0000256" key="8">
    <source>
        <dbReference type="ARBA" id="ARBA00022840"/>
    </source>
</evidence>
<dbReference type="PROSITE" id="PS00108">
    <property type="entry name" value="PROTEIN_KINASE_ST"/>
    <property type="match status" value="1"/>
</dbReference>
<dbReference type="CDD" id="cd14014">
    <property type="entry name" value="STKc_PknB_like"/>
    <property type="match status" value="1"/>
</dbReference>
<protein>
    <recommendedName>
        <fullName evidence="1">non-specific serine/threonine protein kinase</fullName>
        <ecNumber evidence="1">2.7.11.1</ecNumber>
    </recommendedName>
</protein>
<keyword evidence="12" id="KW-0472">Membrane</keyword>
<dbReference type="PROSITE" id="PS51829">
    <property type="entry name" value="P_HOMO_B"/>
    <property type="match status" value="2"/>
</dbReference>
<keyword evidence="4" id="KW-0808">Transferase</keyword>
<feature type="region of interest" description="Disordered" evidence="11">
    <location>
        <begin position="586"/>
        <end position="619"/>
    </location>
</feature>
<keyword evidence="3" id="KW-0645">Protease</keyword>
<evidence type="ECO:0000256" key="9">
    <source>
        <dbReference type="ARBA" id="ARBA00023170"/>
    </source>
</evidence>
<feature type="region of interest" description="Disordered" evidence="11">
    <location>
        <begin position="290"/>
        <end position="432"/>
    </location>
</feature>
<feature type="domain" description="P/Homo B" evidence="14">
    <location>
        <begin position="599"/>
        <end position="710"/>
    </location>
</feature>
<dbReference type="RefSeq" id="WP_378577288.1">
    <property type="nucleotide sequence ID" value="NZ_JBHSFQ010000023.1"/>
</dbReference>
<evidence type="ECO:0000256" key="10">
    <source>
        <dbReference type="PROSITE-ProRule" id="PRU10141"/>
    </source>
</evidence>
<dbReference type="PANTHER" id="PTHR43289">
    <property type="entry name" value="MITOGEN-ACTIVATED PROTEIN KINASE KINASE KINASE 20-RELATED"/>
    <property type="match status" value="1"/>
</dbReference>
<feature type="domain" description="Protein kinase" evidence="13">
    <location>
        <begin position="15"/>
        <end position="288"/>
    </location>
</feature>
<keyword evidence="7" id="KW-0378">Hydrolase</keyword>
<evidence type="ECO:0000259" key="13">
    <source>
        <dbReference type="PROSITE" id="PS50011"/>
    </source>
</evidence>
<evidence type="ECO:0000256" key="1">
    <source>
        <dbReference type="ARBA" id="ARBA00012513"/>
    </source>
</evidence>
<feature type="transmembrane region" description="Helical" evidence="12">
    <location>
        <begin position="438"/>
        <end position="463"/>
    </location>
</feature>
<organism evidence="15 16">
    <name type="scientific">Nocardiopsis mangrovi</name>
    <dbReference type="NCBI Taxonomy" id="1179818"/>
    <lineage>
        <taxon>Bacteria</taxon>
        <taxon>Bacillati</taxon>
        <taxon>Actinomycetota</taxon>
        <taxon>Actinomycetes</taxon>
        <taxon>Streptosporangiales</taxon>
        <taxon>Nocardiopsidaceae</taxon>
        <taxon>Nocardiopsis</taxon>
    </lineage>
</organism>
<reference evidence="16" key="1">
    <citation type="journal article" date="2019" name="Int. J. Syst. Evol. Microbiol.">
        <title>The Global Catalogue of Microorganisms (GCM) 10K type strain sequencing project: providing services to taxonomists for standard genome sequencing and annotation.</title>
        <authorList>
            <consortium name="The Broad Institute Genomics Platform"/>
            <consortium name="The Broad Institute Genome Sequencing Center for Infectious Disease"/>
            <person name="Wu L."/>
            <person name="Ma J."/>
        </authorList>
    </citation>
    <scope>NUCLEOTIDE SEQUENCE [LARGE SCALE GENOMIC DNA]</scope>
    <source>
        <strain evidence="16">XZYJ18</strain>
    </source>
</reference>
<keyword evidence="6" id="KW-0418">Kinase</keyword>
<dbReference type="EMBL" id="JBHSFQ010000023">
    <property type="protein sequence ID" value="MFC4564300.1"/>
    <property type="molecule type" value="Genomic_DNA"/>
</dbReference>
<evidence type="ECO:0000256" key="4">
    <source>
        <dbReference type="ARBA" id="ARBA00022679"/>
    </source>
</evidence>
<feature type="domain" description="P/Homo B" evidence="14">
    <location>
        <begin position="474"/>
        <end position="595"/>
    </location>
</feature>
<dbReference type="Pfam" id="PF00069">
    <property type="entry name" value="Pkinase"/>
    <property type="match status" value="1"/>
</dbReference>
<feature type="compositionally biased region" description="Low complexity" evidence="11">
    <location>
        <begin position="362"/>
        <end position="378"/>
    </location>
</feature>
<dbReference type="InterPro" id="IPR017441">
    <property type="entry name" value="Protein_kinase_ATP_BS"/>
</dbReference>
<evidence type="ECO:0000313" key="16">
    <source>
        <dbReference type="Proteomes" id="UP001595923"/>
    </source>
</evidence>
<dbReference type="Gene3D" id="2.60.120.260">
    <property type="entry name" value="Galactose-binding domain-like"/>
    <property type="match status" value="2"/>
</dbReference>
<evidence type="ECO:0000313" key="15">
    <source>
        <dbReference type="EMBL" id="MFC4564300.1"/>
    </source>
</evidence>
<feature type="region of interest" description="Disordered" evidence="11">
    <location>
        <begin position="467"/>
        <end position="497"/>
    </location>
</feature>
<accession>A0ABV9E252</accession>
<dbReference type="Gene3D" id="1.10.510.10">
    <property type="entry name" value="Transferase(Phosphotransferase) domain 1"/>
    <property type="match status" value="1"/>
</dbReference>
<dbReference type="PANTHER" id="PTHR43289:SF6">
    <property type="entry name" value="SERINE_THREONINE-PROTEIN KINASE NEKL-3"/>
    <property type="match status" value="1"/>
</dbReference>
<keyword evidence="2" id="KW-0723">Serine/threonine-protein kinase</keyword>
<dbReference type="InterPro" id="IPR008979">
    <property type="entry name" value="Galactose-bd-like_sf"/>
</dbReference>
<evidence type="ECO:0000256" key="6">
    <source>
        <dbReference type="ARBA" id="ARBA00022777"/>
    </source>
</evidence>
<dbReference type="InterPro" id="IPR008271">
    <property type="entry name" value="Ser/Thr_kinase_AS"/>
</dbReference>
<evidence type="ECO:0000256" key="5">
    <source>
        <dbReference type="ARBA" id="ARBA00022741"/>
    </source>
</evidence>
<evidence type="ECO:0000256" key="2">
    <source>
        <dbReference type="ARBA" id="ARBA00022527"/>
    </source>
</evidence>
<dbReference type="Pfam" id="PF01483">
    <property type="entry name" value="P_proprotein"/>
    <property type="match status" value="2"/>
</dbReference>